<organism evidence="3">
    <name type="scientific">Musa acuminata subsp. malaccensis</name>
    <name type="common">Wild banana</name>
    <name type="synonym">Musa malaccensis</name>
    <dbReference type="NCBI Taxonomy" id="214687"/>
    <lineage>
        <taxon>Eukaryota</taxon>
        <taxon>Viridiplantae</taxon>
        <taxon>Streptophyta</taxon>
        <taxon>Embryophyta</taxon>
        <taxon>Tracheophyta</taxon>
        <taxon>Spermatophyta</taxon>
        <taxon>Magnoliopsida</taxon>
        <taxon>Liliopsida</taxon>
        <taxon>Zingiberales</taxon>
        <taxon>Musaceae</taxon>
        <taxon>Musa</taxon>
    </lineage>
</organism>
<dbReference type="GO" id="GO:0008408">
    <property type="term" value="F:3'-5' exonuclease activity"/>
    <property type="evidence" value="ECO:0007669"/>
    <property type="project" value="InterPro"/>
</dbReference>
<proteinExistence type="predicted"/>
<feature type="domain" description="3'-5' exonuclease" evidence="2">
    <location>
        <begin position="38"/>
        <end position="240"/>
    </location>
</feature>
<sequence length="547" mass="62314">MEPIQPERPPLPMMEIHMVAAADSPEFALLCWALRSSPVVGLDAEWKPNRTIRLRHQDTVGGGDSAPAADLPARSFPTVSLLQIACRVRRRPSDPVVGDSPVFLVDLLSVPLVALWDPLRDMFESSSVIKLGFKFKQDLVYLSSTFSANGCDPGFDRVEPFMDITSIYHHLKNPTMGKKHPKDTKSLAAICKEVLNVSLSKELQCSDWSCRPLSEQQILYAAADAYYLLEIFDVFQQKIITKGISSVSLELLLYNFIATVIEKEIIPESGSNKLFTECCESSDMVRSRDFKIFSFETFCSYTHLMAFLLIYIFQLDDCLSNNVRRHGEKIMLKESDKIPRTSRRKEKKQSSGNAKNKEKLTCDEDWQGPPPWDVSFGGDGSPKFLCDVMIEGLAKHLRCVGIDAAIPFLRKPDPRQLLNQAYKEKRVLLTRDAKLLRYQYLVRNQVYKVKSSLKNDQLLEVIETFQLKISEEQLMSRCTKCNGNFIQKPLTIEEAIAASRGFQVIPDCLFDRNLEFWQCTDCKQLYWEGTQYHNAVQKFVAVCKLND</sequence>
<dbReference type="InterPro" id="IPR036397">
    <property type="entry name" value="RNaseH_sf"/>
</dbReference>
<dbReference type="GO" id="GO:0006139">
    <property type="term" value="P:nucleobase-containing compound metabolic process"/>
    <property type="evidence" value="ECO:0007669"/>
    <property type="project" value="InterPro"/>
</dbReference>
<dbReference type="InterPro" id="IPR052408">
    <property type="entry name" value="Exonuclease_MUT-7-like"/>
</dbReference>
<dbReference type="Pfam" id="PF01612">
    <property type="entry name" value="DNA_pol_A_exo1"/>
    <property type="match status" value="1"/>
</dbReference>
<protein>
    <submittedName>
        <fullName evidence="3">(wild Malaysian banana) hypothetical protein</fullName>
    </submittedName>
</protein>
<feature type="region of interest" description="Disordered" evidence="1">
    <location>
        <begin position="334"/>
        <end position="362"/>
    </location>
</feature>
<gene>
    <name evidence="3" type="ORF">GSMUA_274320.1</name>
</gene>
<dbReference type="PANTHER" id="PTHR47765">
    <property type="entry name" value="3'-5' EXONUCLEASE DOMAIN-CONTAINING PROTEIN"/>
    <property type="match status" value="1"/>
</dbReference>
<evidence type="ECO:0000313" key="3">
    <source>
        <dbReference type="EMBL" id="CAG1839255.1"/>
    </source>
</evidence>
<dbReference type="SMART" id="SM00474">
    <property type="entry name" value="35EXOc"/>
    <property type="match status" value="1"/>
</dbReference>
<accession>A0A8D6ZZD5</accession>
<dbReference type="Pfam" id="PF01927">
    <property type="entry name" value="Mut7-C"/>
    <property type="match status" value="1"/>
</dbReference>
<dbReference type="Gene3D" id="3.30.420.10">
    <property type="entry name" value="Ribonuclease H-like superfamily/Ribonuclease H"/>
    <property type="match status" value="1"/>
</dbReference>
<reference evidence="3" key="1">
    <citation type="submission" date="2021-03" db="EMBL/GenBank/DDBJ databases">
        <authorList>
            <consortium name="Genoscope - CEA"/>
            <person name="William W."/>
        </authorList>
    </citation>
    <scope>NUCLEOTIDE SEQUENCE</scope>
    <source>
        <strain evidence="3">Doubled-haploid Pahang</strain>
    </source>
</reference>
<dbReference type="InterPro" id="IPR012337">
    <property type="entry name" value="RNaseH-like_sf"/>
</dbReference>
<dbReference type="AlphaFoldDB" id="A0A8D6ZZD5"/>
<dbReference type="EMBL" id="HG996470">
    <property type="protein sequence ID" value="CAG1839255.1"/>
    <property type="molecule type" value="Genomic_DNA"/>
</dbReference>
<dbReference type="InterPro" id="IPR002562">
    <property type="entry name" value="3'-5'_exonuclease_dom"/>
</dbReference>
<dbReference type="PANTHER" id="PTHR47765:SF2">
    <property type="entry name" value="EXONUCLEASE MUT-7 HOMOLOG"/>
    <property type="match status" value="1"/>
</dbReference>
<evidence type="ECO:0000256" key="1">
    <source>
        <dbReference type="SAM" id="MobiDB-lite"/>
    </source>
</evidence>
<dbReference type="GO" id="GO:0003676">
    <property type="term" value="F:nucleic acid binding"/>
    <property type="evidence" value="ECO:0007669"/>
    <property type="project" value="InterPro"/>
</dbReference>
<name>A0A8D6ZZD5_MUSAM</name>
<dbReference type="InterPro" id="IPR002782">
    <property type="entry name" value="Mut7-C_RNAse_dom"/>
</dbReference>
<dbReference type="SUPFAM" id="SSF53098">
    <property type="entry name" value="Ribonuclease H-like"/>
    <property type="match status" value="1"/>
</dbReference>
<evidence type="ECO:0000259" key="2">
    <source>
        <dbReference type="SMART" id="SM00474"/>
    </source>
</evidence>